<keyword evidence="2" id="KW-1185">Reference proteome</keyword>
<dbReference type="AlphaFoldDB" id="A0A2A2H4T1"/>
<sequence>MRSCENFVFAVENLKKFSIFKHQKPLVFESRPKKSLKNPQKPIGFWELEKAIKIFDFDAVNTPCLHALLFLKFPEFLGM</sequence>
<comment type="caution">
    <text evidence="1">The sequence shown here is derived from an EMBL/GenBank/DDBJ whole genome shotgun (WGS) entry which is preliminary data.</text>
</comment>
<name>A0A2A2H4T1_METBR</name>
<evidence type="ECO:0000313" key="1">
    <source>
        <dbReference type="EMBL" id="PAV04398.1"/>
    </source>
</evidence>
<dbReference type="EMBL" id="LMVM01000023">
    <property type="protein sequence ID" value="PAV04398.1"/>
    <property type="molecule type" value="Genomic_DNA"/>
</dbReference>
<organism evidence="1 2">
    <name type="scientific">Methanobacterium bryantii</name>
    <dbReference type="NCBI Taxonomy" id="2161"/>
    <lineage>
        <taxon>Archaea</taxon>
        <taxon>Methanobacteriati</taxon>
        <taxon>Methanobacteriota</taxon>
        <taxon>Methanomada group</taxon>
        <taxon>Methanobacteria</taxon>
        <taxon>Methanobacteriales</taxon>
        <taxon>Methanobacteriaceae</taxon>
        <taxon>Methanobacterium</taxon>
    </lineage>
</organism>
<evidence type="ECO:0000313" key="2">
    <source>
        <dbReference type="Proteomes" id="UP000217784"/>
    </source>
</evidence>
<gene>
    <name evidence="1" type="ORF">ASJ80_06020</name>
</gene>
<protein>
    <submittedName>
        <fullName evidence="1">Uncharacterized protein</fullName>
    </submittedName>
</protein>
<accession>A0A2A2H4T1</accession>
<proteinExistence type="predicted"/>
<dbReference type="Proteomes" id="UP000217784">
    <property type="component" value="Unassembled WGS sequence"/>
</dbReference>
<reference evidence="1 2" key="1">
    <citation type="journal article" date="2017" name="BMC Genomics">
        <title>Genomic analysis of methanogenic archaea reveals a shift towards energy conservation.</title>
        <authorList>
            <person name="Gilmore S.P."/>
            <person name="Henske J.K."/>
            <person name="Sexton J.A."/>
            <person name="Solomon K.V."/>
            <person name="Seppala S."/>
            <person name="Yoo J.I."/>
            <person name="Huyett L.M."/>
            <person name="Pressman A."/>
            <person name="Cogan J.Z."/>
            <person name="Kivenson V."/>
            <person name="Peng X."/>
            <person name="Tan Y."/>
            <person name="Valentine D.L."/>
            <person name="O'Malley M.A."/>
        </authorList>
    </citation>
    <scope>NUCLEOTIDE SEQUENCE [LARGE SCALE GENOMIC DNA]</scope>
    <source>
        <strain evidence="1 2">M.o.H.</strain>
    </source>
</reference>